<proteinExistence type="predicted"/>
<dbReference type="Proteomes" id="UP000799537">
    <property type="component" value="Unassembled WGS sequence"/>
</dbReference>
<organism evidence="2 3">
    <name type="scientific">Zasmidium cellare ATCC 36951</name>
    <dbReference type="NCBI Taxonomy" id="1080233"/>
    <lineage>
        <taxon>Eukaryota</taxon>
        <taxon>Fungi</taxon>
        <taxon>Dikarya</taxon>
        <taxon>Ascomycota</taxon>
        <taxon>Pezizomycotina</taxon>
        <taxon>Dothideomycetes</taxon>
        <taxon>Dothideomycetidae</taxon>
        <taxon>Mycosphaerellales</taxon>
        <taxon>Mycosphaerellaceae</taxon>
        <taxon>Zasmidium</taxon>
    </lineage>
</organism>
<dbReference type="EMBL" id="ML993581">
    <property type="protein sequence ID" value="KAF2172172.1"/>
    <property type="molecule type" value="Genomic_DNA"/>
</dbReference>
<keyword evidence="3" id="KW-1185">Reference proteome</keyword>
<name>A0A6A6D1W2_ZASCE</name>
<feature type="region of interest" description="Disordered" evidence="1">
    <location>
        <begin position="1"/>
        <end position="84"/>
    </location>
</feature>
<reference evidence="2" key="1">
    <citation type="journal article" date="2020" name="Stud. Mycol.">
        <title>101 Dothideomycetes genomes: a test case for predicting lifestyles and emergence of pathogens.</title>
        <authorList>
            <person name="Haridas S."/>
            <person name="Albert R."/>
            <person name="Binder M."/>
            <person name="Bloem J."/>
            <person name="Labutti K."/>
            <person name="Salamov A."/>
            <person name="Andreopoulos B."/>
            <person name="Baker S."/>
            <person name="Barry K."/>
            <person name="Bills G."/>
            <person name="Bluhm B."/>
            <person name="Cannon C."/>
            <person name="Castanera R."/>
            <person name="Culley D."/>
            <person name="Daum C."/>
            <person name="Ezra D."/>
            <person name="Gonzalez J."/>
            <person name="Henrissat B."/>
            <person name="Kuo A."/>
            <person name="Liang C."/>
            <person name="Lipzen A."/>
            <person name="Lutzoni F."/>
            <person name="Magnuson J."/>
            <person name="Mondo S."/>
            <person name="Nolan M."/>
            <person name="Ohm R."/>
            <person name="Pangilinan J."/>
            <person name="Park H.-J."/>
            <person name="Ramirez L."/>
            <person name="Alfaro M."/>
            <person name="Sun H."/>
            <person name="Tritt A."/>
            <person name="Yoshinaga Y."/>
            <person name="Zwiers L.-H."/>
            <person name="Turgeon B."/>
            <person name="Goodwin S."/>
            <person name="Spatafora J."/>
            <person name="Crous P."/>
            <person name="Grigoriev I."/>
        </authorList>
    </citation>
    <scope>NUCLEOTIDE SEQUENCE</scope>
    <source>
        <strain evidence="2">ATCC 36951</strain>
    </source>
</reference>
<protein>
    <submittedName>
        <fullName evidence="2">Uncharacterized protein</fullName>
    </submittedName>
</protein>
<sequence>MSIPKEQKAGSGGGADIQLLQLPPSHAHPQPSPPRTSQSAISAHLSLPRRRSIRPDATACDRQGKENPTQRLQQRKKRSSSSYNVRYECNASSKKTPACVVLVLVLTHPIV</sequence>
<evidence type="ECO:0000313" key="2">
    <source>
        <dbReference type="EMBL" id="KAF2172172.1"/>
    </source>
</evidence>
<gene>
    <name evidence="2" type="ORF">M409DRAFT_49908</name>
</gene>
<evidence type="ECO:0000313" key="3">
    <source>
        <dbReference type="Proteomes" id="UP000799537"/>
    </source>
</evidence>
<dbReference type="AlphaFoldDB" id="A0A6A6D1W2"/>
<dbReference type="RefSeq" id="XP_033673061.1">
    <property type="nucleotide sequence ID" value="XM_033811384.1"/>
</dbReference>
<evidence type="ECO:0000256" key="1">
    <source>
        <dbReference type="SAM" id="MobiDB-lite"/>
    </source>
</evidence>
<feature type="compositionally biased region" description="Low complexity" evidence="1">
    <location>
        <begin position="18"/>
        <end position="29"/>
    </location>
</feature>
<dbReference type="GeneID" id="54564656"/>
<accession>A0A6A6D1W2</accession>